<name>A0AAU9J117_9CILI</name>
<proteinExistence type="predicted"/>
<evidence type="ECO:0000256" key="1">
    <source>
        <dbReference type="SAM" id="Coils"/>
    </source>
</evidence>
<keyword evidence="3" id="KW-1185">Reference proteome</keyword>
<dbReference type="PANTHER" id="PTHR40131:SF1">
    <property type="entry name" value="C1Q DOMAIN-CONTAINING PROTEIN"/>
    <property type="match status" value="1"/>
</dbReference>
<gene>
    <name evidence="2" type="ORF">BSTOLATCC_MIC13230</name>
</gene>
<evidence type="ECO:0000313" key="3">
    <source>
        <dbReference type="Proteomes" id="UP001162131"/>
    </source>
</evidence>
<evidence type="ECO:0008006" key="4">
    <source>
        <dbReference type="Google" id="ProtNLM"/>
    </source>
</evidence>
<dbReference type="AlphaFoldDB" id="A0AAU9J117"/>
<accession>A0AAU9J117</accession>
<comment type="caution">
    <text evidence="2">The sequence shown here is derived from an EMBL/GenBank/DDBJ whole genome shotgun (WGS) entry which is preliminary data.</text>
</comment>
<organism evidence="2 3">
    <name type="scientific">Blepharisma stoltei</name>
    <dbReference type="NCBI Taxonomy" id="1481888"/>
    <lineage>
        <taxon>Eukaryota</taxon>
        <taxon>Sar</taxon>
        <taxon>Alveolata</taxon>
        <taxon>Ciliophora</taxon>
        <taxon>Postciliodesmatophora</taxon>
        <taxon>Heterotrichea</taxon>
        <taxon>Heterotrichida</taxon>
        <taxon>Blepharismidae</taxon>
        <taxon>Blepharisma</taxon>
    </lineage>
</organism>
<protein>
    <recommendedName>
        <fullName evidence="4">C1q domain-containing protein</fullName>
    </recommendedName>
</protein>
<feature type="coiled-coil region" evidence="1">
    <location>
        <begin position="360"/>
        <end position="423"/>
    </location>
</feature>
<dbReference type="PANTHER" id="PTHR40131">
    <property type="entry name" value="C1Q DOMAIN-CONTAINING PROTEIN"/>
    <property type="match status" value="1"/>
</dbReference>
<reference evidence="2" key="1">
    <citation type="submission" date="2021-09" db="EMBL/GenBank/DDBJ databases">
        <authorList>
            <consortium name="AG Swart"/>
            <person name="Singh M."/>
            <person name="Singh A."/>
            <person name="Seah K."/>
            <person name="Emmerich C."/>
        </authorList>
    </citation>
    <scope>NUCLEOTIDE SEQUENCE</scope>
    <source>
        <strain evidence="2">ATCC30299</strain>
    </source>
</reference>
<keyword evidence="1" id="KW-0175">Coiled coil</keyword>
<dbReference type="Proteomes" id="UP001162131">
    <property type="component" value="Unassembled WGS sequence"/>
</dbReference>
<evidence type="ECO:0000313" key="2">
    <source>
        <dbReference type="EMBL" id="CAG9315461.1"/>
    </source>
</evidence>
<dbReference type="EMBL" id="CAJZBQ010000013">
    <property type="protein sequence ID" value="CAG9315461.1"/>
    <property type="molecule type" value="Genomic_DNA"/>
</dbReference>
<sequence>MLTSTSSPTRSFYDPPDPYNPAIVDDLLRGANDWRNIQDIVRLTFKALSDTVRAQGQALKEIERQMPSRLTRSEFHSALAQKADFTTVSEQIADLRTSLENRSTFIELQARIDDKVSHSELSYLLSTKASIDDLNVIADAKISANEMKSTVHDIYSRLEFIQSEINRQIQALPTMKDLEELSFEVKGKAGIKDVEDMLKFLDDKQTSTVGKKANRNDVDSALSRKADLADIKKIMGALETKAEQECVEQIQAALDDKVDRGELNQVIIRDISQKADRREIDALQEFTREIKRDLETRVSDASINIESYFKSLKNETEQIRTSFATSLGNKADVREIDKILTGLHRKAETDHVNDWINLAKKEFSEQLNAKTSELKAQLRNHEEAIFEKTTNNEQASKSLDHDVKNIKDQLKALLEEKKIDKDENLKFVKNSISQSKSEINADIHTISEEIDRIMRTIEEINSVKSSKDELSDLYDQISARMEEKADHSDLDKIVSNAQRDSLNSVQSLKDDFRVKVSRLENEIYSKLDQKVSMAELHTYLSEKVDVSQVNRLIGSKASQDEITTVRREIERIFQELKLRALKEDMEHHILTTKNALEEVGKDMLLKASIKDICTLLDMKASVEDVNQALMDIHKELDTKANHQEVVEHMNEQSLINEALCSENTVGRWIWKSSEVKNGFAIPWEIQSVNTCPENFLWEPEGTNLIVVAPGLYEVMFGFYSKKKPTVQLLVNGEPILSAVNNASYVIHHSSGRLKGVNSHASGNITGLTLIDFLALPARSRLSISYTGDSNAEGFFGLRKL</sequence>